<dbReference type="AlphaFoldDB" id="A0A0A9E5X0"/>
<protein>
    <submittedName>
        <fullName evidence="1">Uncharacterized protein</fullName>
    </submittedName>
</protein>
<accession>A0A0A9E5X0</accession>
<organism evidence="1">
    <name type="scientific">Arundo donax</name>
    <name type="common">Giant reed</name>
    <name type="synonym">Donax arundinaceus</name>
    <dbReference type="NCBI Taxonomy" id="35708"/>
    <lineage>
        <taxon>Eukaryota</taxon>
        <taxon>Viridiplantae</taxon>
        <taxon>Streptophyta</taxon>
        <taxon>Embryophyta</taxon>
        <taxon>Tracheophyta</taxon>
        <taxon>Spermatophyta</taxon>
        <taxon>Magnoliopsida</taxon>
        <taxon>Liliopsida</taxon>
        <taxon>Poales</taxon>
        <taxon>Poaceae</taxon>
        <taxon>PACMAD clade</taxon>
        <taxon>Arundinoideae</taxon>
        <taxon>Arundineae</taxon>
        <taxon>Arundo</taxon>
    </lineage>
</organism>
<evidence type="ECO:0000313" key="1">
    <source>
        <dbReference type="EMBL" id="JAD95471.1"/>
    </source>
</evidence>
<name>A0A0A9E5X0_ARUDO</name>
<reference evidence="1" key="1">
    <citation type="submission" date="2014-09" db="EMBL/GenBank/DDBJ databases">
        <authorList>
            <person name="Magalhaes I.L.F."/>
            <person name="Oliveira U."/>
            <person name="Santos F.R."/>
            <person name="Vidigal T.H.D.A."/>
            <person name="Brescovit A.D."/>
            <person name="Santos A.J."/>
        </authorList>
    </citation>
    <scope>NUCLEOTIDE SEQUENCE</scope>
    <source>
        <tissue evidence="1">Shoot tissue taken approximately 20 cm above the soil surface</tissue>
    </source>
</reference>
<dbReference type="EMBL" id="GBRH01202424">
    <property type="protein sequence ID" value="JAD95471.1"/>
    <property type="molecule type" value="Transcribed_RNA"/>
</dbReference>
<reference evidence="1" key="2">
    <citation type="journal article" date="2015" name="Data Brief">
        <title>Shoot transcriptome of the giant reed, Arundo donax.</title>
        <authorList>
            <person name="Barrero R.A."/>
            <person name="Guerrero F.D."/>
            <person name="Moolhuijzen P."/>
            <person name="Goolsby J.A."/>
            <person name="Tidwell J."/>
            <person name="Bellgard S.E."/>
            <person name="Bellgard M.I."/>
        </authorList>
    </citation>
    <scope>NUCLEOTIDE SEQUENCE</scope>
    <source>
        <tissue evidence="1">Shoot tissue taken approximately 20 cm above the soil surface</tissue>
    </source>
</reference>
<sequence length="80" mass="8648">MSTVLAACTPAKMGAQGLGGNRILLRHSCRRRPWLGFQSSLILVGDTGSRCVTLSLQLTVSQRRMCLERAAMELCTVGVL</sequence>
<proteinExistence type="predicted"/>